<dbReference type="GO" id="GO:0006865">
    <property type="term" value="P:amino acid transport"/>
    <property type="evidence" value="ECO:0007669"/>
    <property type="project" value="UniProtKB-KW"/>
</dbReference>
<dbReference type="EMBL" id="QVEV01000017">
    <property type="protein sequence ID" value="RGC14865.1"/>
    <property type="molecule type" value="Genomic_DNA"/>
</dbReference>
<protein>
    <submittedName>
        <fullName evidence="10">Amino acid ABC transporter permease</fullName>
    </submittedName>
</protein>
<evidence type="ECO:0000256" key="5">
    <source>
        <dbReference type="ARBA" id="ARBA00022970"/>
    </source>
</evidence>
<keyword evidence="5" id="KW-0029">Amino-acid transport</keyword>
<feature type="transmembrane region" description="Helical" evidence="8">
    <location>
        <begin position="20"/>
        <end position="41"/>
    </location>
</feature>
<reference evidence="10 11" key="1">
    <citation type="submission" date="2018-08" db="EMBL/GenBank/DDBJ databases">
        <title>A genome reference for cultivated species of the human gut microbiota.</title>
        <authorList>
            <person name="Zou Y."/>
            <person name="Xue W."/>
            <person name="Luo G."/>
        </authorList>
    </citation>
    <scope>NUCLEOTIDE SEQUENCE [LARGE SCALE GENOMIC DNA]</scope>
    <source>
        <strain evidence="10 11">OF01-2LB</strain>
    </source>
</reference>
<keyword evidence="3" id="KW-1003">Cell membrane</keyword>
<dbReference type="Gene3D" id="1.10.3720.10">
    <property type="entry name" value="MetI-like"/>
    <property type="match status" value="1"/>
</dbReference>
<comment type="subcellular location">
    <subcellularLocation>
        <location evidence="1 8">Cell membrane</location>
        <topology evidence="1 8">Multi-pass membrane protein</topology>
    </subcellularLocation>
</comment>
<dbReference type="GO" id="GO:0022857">
    <property type="term" value="F:transmembrane transporter activity"/>
    <property type="evidence" value="ECO:0007669"/>
    <property type="project" value="InterPro"/>
</dbReference>
<dbReference type="SUPFAM" id="SSF161098">
    <property type="entry name" value="MetI-like"/>
    <property type="match status" value="1"/>
</dbReference>
<dbReference type="GO" id="GO:0043190">
    <property type="term" value="C:ATP-binding cassette (ABC) transporter complex"/>
    <property type="evidence" value="ECO:0007669"/>
    <property type="project" value="InterPro"/>
</dbReference>
<comment type="similarity">
    <text evidence="8">Belongs to the binding-protein-dependent transport system permease family.</text>
</comment>
<feature type="transmembrane region" description="Helical" evidence="8">
    <location>
        <begin position="173"/>
        <end position="194"/>
    </location>
</feature>
<evidence type="ECO:0000259" key="9">
    <source>
        <dbReference type="PROSITE" id="PS50928"/>
    </source>
</evidence>
<dbReference type="InterPro" id="IPR035906">
    <property type="entry name" value="MetI-like_sf"/>
</dbReference>
<feature type="transmembrane region" description="Helical" evidence="8">
    <location>
        <begin position="53"/>
        <end position="74"/>
    </location>
</feature>
<feature type="domain" description="ABC transmembrane type-1" evidence="9">
    <location>
        <begin position="15"/>
        <end position="195"/>
    </location>
</feature>
<dbReference type="PROSITE" id="PS50928">
    <property type="entry name" value="ABC_TM1"/>
    <property type="match status" value="1"/>
</dbReference>
<evidence type="ECO:0000256" key="6">
    <source>
        <dbReference type="ARBA" id="ARBA00022989"/>
    </source>
</evidence>
<name>A0A3E2VUX5_CLOIN</name>
<evidence type="ECO:0000256" key="2">
    <source>
        <dbReference type="ARBA" id="ARBA00022448"/>
    </source>
</evidence>
<sequence length="213" mass="24091">MDFFIQLLPAFVEGLKITLFFWVVTLAGSFVLALPMVYVRLSRNAVVSSVVRFYIYIMRGTPLLLQLMFVYFGLPYLGICLDRTTAAILAFLLNYTAYFTEILRGGIQSIDEGQKEAAKILGYSNAYTFLHILLPQALRNCIPSFINESLTLLKDTCLVSILGIDELLRYAKIAAGTYATGLPFIYVGVIYLVLNMPISRGLNYLEKRLNYYK</sequence>
<organism evidence="10 11">
    <name type="scientific">Clostridium innocuum</name>
    <dbReference type="NCBI Taxonomy" id="1522"/>
    <lineage>
        <taxon>Bacteria</taxon>
        <taxon>Bacillati</taxon>
        <taxon>Bacillota</taxon>
        <taxon>Clostridia</taxon>
        <taxon>Eubacteriales</taxon>
        <taxon>Clostridiaceae</taxon>
        <taxon>Clostridium</taxon>
    </lineage>
</organism>
<dbReference type="PANTHER" id="PTHR30614">
    <property type="entry name" value="MEMBRANE COMPONENT OF AMINO ACID ABC TRANSPORTER"/>
    <property type="match status" value="1"/>
</dbReference>
<dbReference type="InterPro" id="IPR010065">
    <property type="entry name" value="AA_ABC_transptr_permease_3TM"/>
</dbReference>
<evidence type="ECO:0000256" key="3">
    <source>
        <dbReference type="ARBA" id="ARBA00022475"/>
    </source>
</evidence>
<keyword evidence="4 8" id="KW-0812">Transmembrane</keyword>
<evidence type="ECO:0000256" key="8">
    <source>
        <dbReference type="RuleBase" id="RU363032"/>
    </source>
</evidence>
<dbReference type="OrthoDB" id="9787841at2"/>
<keyword evidence="7 8" id="KW-0472">Membrane</keyword>
<accession>A0A3E2VUX5</accession>
<evidence type="ECO:0000256" key="7">
    <source>
        <dbReference type="ARBA" id="ARBA00023136"/>
    </source>
</evidence>
<dbReference type="Pfam" id="PF00528">
    <property type="entry name" value="BPD_transp_1"/>
    <property type="match status" value="1"/>
</dbReference>
<dbReference type="PANTHER" id="PTHR30614:SF0">
    <property type="entry name" value="L-CYSTINE TRANSPORT SYSTEM PERMEASE PROTEIN TCYL"/>
    <property type="match status" value="1"/>
</dbReference>
<proteinExistence type="inferred from homology"/>
<dbReference type="CDD" id="cd06261">
    <property type="entry name" value="TM_PBP2"/>
    <property type="match status" value="1"/>
</dbReference>
<dbReference type="NCBIfam" id="TIGR01726">
    <property type="entry name" value="HEQRo_perm_3TM"/>
    <property type="match status" value="1"/>
</dbReference>
<dbReference type="AlphaFoldDB" id="A0A3E2VUX5"/>
<dbReference type="InterPro" id="IPR000515">
    <property type="entry name" value="MetI-like"/>
</dbReference>
<gene>
    <name evidence="10" type="ORF">DXA38_12420</name>
</gene>
<evidence type="ECO:0000313" key="10">
    <source>
        <dbReference type="EMBL" id="RGC14865.1"/>
    </source>
</evidence>
<comment type="caution">
    <text evidence="10">The sequence shown here is derived from an EMBL/GenBank/DDBJ whole genome shotgun (WGS) entry which is preliminary data.</text>
</comment>
<evidence type="ECO:0000256" key="4">
    <source>
        <dbReference type="ARBA" id="ARBA00022692"/>
    </source>
</evidence>
<evidence type="ECO:0000313" key="11">
    <source>
        <dbReference type="Proteomes" id="UP000260025"/>
    </source>
</evidence>
<dbReference type="RefSeq" id="WP_117443449.1">
    <property type="nucleotide sequence ID" value="NZ_JAJFEN010000014.1"/>
</dbReference>
<dbReference type="Proteomes" id="UP000260025">
    <property type="component" value="Unassembled WGS sequence"/>
</dbReference>
<evidence type="ECO:0000256" key="1">
    <source>
        <dbReference type="ARBA" id="ARBA00004651"/>
    </source>
</evidence>
<dbReference type="InterPro" id="IPR043429">
    <property type="entry name" value="ArtM/GltK/GlnP/TcyL/YhdX-like"/>
</dbReference>
<keyword evidence="2 8" id="KW-0813">Transport</keyword>
<keyword evidence="6 8" id="KW-1133">Transmembrane helix</keyword>